<gene>
    <name evidence="3" type="ORF">X975_14396</name>
</gene>
<dbReference type="OrthoDB" id="6486875at2759"/>
<keyword evidence="1 3" id="KW-0808">Transferase</keyword>
<comment type="catalytic activity">
    <reaction evidence="1">
        <text>adenosine(4) in tRNA(His) + S-adenosyl-L-methionine = 2'-O-methyladenosine(4) in tRNA(His) + S-adenosyl-L-homocysteine + H(+)</text>
        <dbReference type="Rhea" id="RHEA:43196"/>
        <dbReference type="Rhea" id="RHEA-COMP:10401"/>
        <dbReference type="Rhea" id="RHEA-COMP:10402"/>
        <dbReference type="ChEBI" id="CHEBI:15378"/>
        <dbReference type="ChEBI" id="CHEBI:57856"/>
        <dbReference type="ChEBI" id="CHEBI:59789"/>
        <dbReference type="ChEBI" id="CHEBI:74411"/>
        <dbReference type="ChEBI" id="CHEBI:74477"/>
        <dbReference type="EC" id="2.1.1.225"/>
    </reaction>
</comment>
<keyword evidence="1" id="KW-0862">Zinc</keyword>
<dbReference type="STRING" id="407821.A0A087UF76"/>
<feature type="non-terminal residue" evidence="3">
    <location>
        <position position="260"/>
    </location>
</feature>
<comment type="catalytic activity">
    <reaction evidence="1">
        <text>cytidine(4) in tRNA(Pro) + S-adenosyl-L-methionine = 2'-O-methylcytidine(4) in tRNA(Pro) + S-adenosyl-L-homocysteine + H(+)</text>
        <dbReference type="Rhea" id="RHEA:32767"/>
        <dbReference type="Rhea" id="RHEA-COMP:10397"/>
        <dbReference type="Rhea" id="RHEA-COMP:10398"/>
        <dbReference type="ChEBI" id="CHEBI:15378"/>
        <dbReference type="ChEBI" id="CHEBI:57856"/>
        <dbReference type="ChEBI" id="CHEBI:59789"/>
        <dbReference type="ChEBI" id="CHEBI:74495"/>
        <dbReference type="ChEBI" id="CHEBI:82748"/>
        <dbReference type="EC" id="2.1.1.225"/>
    </reaction>
</comment>
<evidence type="ECO:0000259" key="2">
    <source>
        <dbReference type="Pfam" id="PF05206"/>
    </source>
</evidence>
<dbReference type="EC" id="2.1.1.225" evidence="1"/>
<dbReference type="EMBL" id="KK119551">
    <property type="protein sequence ID" value="KFM76015.1"/>
    <property type="molecule type" value="Genomic_DNA"/>
</dbReference>
<dbReference type="InterPro" id="IPR039044">
    <property type="entry name" value="Trm13"/>
</dbReference>
<evidence type="ECO:0000313" key="3">
    <source>
        <dbReference type="EMBL" id="KFM76015.1"/>
    </source>
</evidence>
<keyword evidence="1" id="KW-0819">tRNA processing</keyword>
<evidence type="ECO:0000313" key="4">
    <source>
        <dbReference type="Proteomes" id="UP000054359"/>
    </source>
</evidence>
<name>A0A087UF76_STEMI</name>
<reference evidence="3 4" key="1">
    <citation type="submission" date="2013-11" db="EMBL/GenBank/DDBJ databases">
        <title>Genome sequencing of Stegodyphus mimosarum.</title>
        <authorList>
            <person name="Bechsgaard J."/>
        </authorList>
    </citation>
    <scope>NUCLEOTIDE SEQUENCE [LARGE SCALE GENOMIC DNA]</scope>
</reference>
<proteinExistence type="inferred from homology"/>
<dbReference type="PANTHER" id="PTHR12998:SF0">
    <property type="entry name" value="TRNA:M(4)X MODIFICATION ENZYME TRM13 HOMOLOG"/>
    <property type="match status" value="1"/>
</dbReference>
<comment type="similarity">
    <text evidence="1">Belongs to the methyltransferase TRM13 family.</text>
</comment>
<dbReference type="PANTHER" id="PTHR12998">
    <property type="entry name" value="TRNA:M(4)X MODIFICATION ENZYME TRM13 HOMOLOG"/>
    <property type="match status" value="1"/>
</dbReference>
<accession>A0A087UF76</accession>
<organism evidence="3 4">
    <name type="scientific">Stegodyphus mimosarum</name>
    <name type="common">African social velvet spider</name>
    <dbReference type="NCBI Taxonomy" id="407821"/>
    <lineage>
        <taxon>Eukaryota</taxon>
        <taxon>Metazoa</taxon>
        <taxon>Ecdysozoa</taxon>
        <taxon>Arthropoda</taxon>
        <taxon>Chelicerata</taxon>
        <taxon>Arachnida</taxon>
        <taxon>Araneae</taxon>
        <taxon>Araneomorphae</taxon>
        <taxon>Entelegynae</taxon>
        <taxon>Eresoidea</taxon>
        <taxon>Eresidae</taxon>
        <taxon>Stegodyphus</taxon>
    </lineage>
</organism>
<comment type="function">
    <text evidence="1">tRNA methylase which 2'-O-methylates cytidine(4) in tRNA(Pro) and tRNA(Gly)(GCC), and adenosine(4) in tRNA(His).</text>
</comment>
<sequence length="260" mass="29679">MCLVEKVKTLYNETEFHINDSFTLHPILQAEMQNVDDGLCSFKHMKQQASLLALLENFNLLADGTCFLEFGAGKGQLMYWIIKCVPDSQKAAFILVDKSAQRHKSDNKFKGCDLLIRRIRIDIQHLHIGKIENIAEKLNKVVGVSKHLCGAATDLALNCLMATLEVEQNEEKLKHKALGMVMALCCHHRCTWSTYIGKEFMKEHGISERDFKIMCCIASWATCGLRKTDKSENPPNEDHCENLQDDQLLNRYIKLNLTHE</sequence>
<keyword evidence="1 3" id="KW-0489">Methyltransferase</keyword>
<dbReference type="GO" id="GO:0008270">
    <property type="term" value="F:zinc ion binding"/>
    <property type="evidence" value="ECO:0007669"/>
    <property type="project" value="UniProtKB-KW"/>
</dbReference>
<dbReference type="InterPro" id="IPR007871">
    <property type="entry name" value="Methyltransferase_TRM13"/>
</dbReference>
<keyword evidence="1" id="KW-0479">Metal-binding</keyword>
<evidence type="ECO:0000256" key="1">
    <source>
        <dbReference type="RuleBase" id="RU367103"/>
    </source>
</evidence>
<dbReference type="GO" id="GO:0106050">
    <property type="term" value="F:tRNA 2'-O-methyltransferase activity"/>
    <property type="evidence" value="ECO:0007669"/>
    <property type="project" value="UniProtKB-UniRule"/>
</dbReference>
<feature type="domain" description="Methyltransferase TRM13" evidence="2">
    <location>
        <begin position="46"/>
        <end position="244"/>
    </location>
</feature>
<dbReference type="AlphaFoldDB" id="A0A087UF76"/>
<keyword evidence="1" id="KW-0863">Zinc-finger</keyword>
<keyword evidence="1" id="KW-0949">S-adenosyl-L-methionine</keyword>
<keyword evidence="4" id="KW-1185">Reference proteome</keyword>
<dbReference type="GO" id="GO:0030488">
    <property type="term" value="P:tRNA methylation"/>
    <property type="evidence" value="ECO:0007669"/>
    <property type="project" value="InterPro"/>
</dbReference>
<comment type="catalytic activity">
    <reaction evidence="1">
        <text>cytidine(4) in tRNA(Gly)(GCC) + S-adenosyl-L-methionine = 2'-O-methylcytidine(4) in tRNA(Gly)(GCC) + S-adenosyl-L-homocysteine + H(+)</text>
        <dbReference type="Rhea" id="RHEA:43192"/>
        <dbReference type="Rhea" id="RHEA-COMP:10399"/>
        <dbReference type="Rhea" id="RHEA-COMP:10400"/>
        <dbReference type="ChEBI" id="CHEBI:15378"/>
        <dbReference type="ChEBI" id="CHEBI:57856"/>
        <dbReference type="ChEBI" id="CHEBI:59789"/>
        <dbReference type="ChEBI" id="CHEBI:74495"/>
        <dbReference type="ChEBI" id="CHEBI:82748"/>
        <dbReference type="EC" id="2.1.1.225"/>
    </reaction>
</comment>
<dbReference type="Pfam" id="PF05206">
    <property type="entry name" value="TRM13"/>
    <property type="match status" value="1"/>
</dbReference>
<protein>
    <recommendedName>
        <fullName evidence="1">tRNA:m(4)X modification enzyme TRM13</fullName>
        <ecNumber evidence="1">2.1.1.225</ecNumber>
    </recommendedName>
</protein>
<dbReference type="Proteomes" id="UP000054359">
    <property type="component" value="Unassembled WGS sequence"/>
</dbReference>